<gene>
    <name evidence="2" type="ORF">IAA81_02200</name>
</gene>
<dbReference type="EMBL" id="JADIMM010000024">
    <property type="protein sequence ID" value="MBO8457022.1"/>
    <property type="molecule type" value="Genomic_DNA"/>
</dbReference>
<dbReference type="InterPro" id="IPR002881">
    <property type="entry name" value="DUF58"/>
</dbReference>
<proteinExistence type="predicted"/>
<evidence type="ECO:0000313" key="3">
    <source>
        <dbReference type="Proteomes" id="UP000823638"/>
    </source>
</evidence>
<dbReference type="AlphaFoldDB" id="A0A9D9N1K9"/>
<dbReference type="PANTHER" id="PTHR33608:SF6">
    <property type="entry name" value="BLL2464 PROTEIN"/>
    <property type="match status" value="1"/>
</dbReference>
<dbReference type="Gene3D" id="3.40.50.410">
    <property type="entry name" value="von Willebrand factor, type A domain"/>
    <property type="match status" value="1"/>
</dbReference>
<evidence type="ECO:0000313" key="2">
    <source>
        <dbReference type="EMBL" id="MBO8457022.1"/>
    </source>
</evidence>
<protein>
    <submittedName>
        <fullName evidence="2">DUF58 domain-containing protein</fullName>
    </submittedName>
</protein>
<sequence>MLDINFLSEQAGKLKLGALLLTEGLRSGNIKSVFRGQGIEFDEVREYEYGDDTRLIDWNITARMNRPYVKRYREERELTVFLVVDCSASMDTGYGPVSRREQSWNTVSLIAFAAELTNNPVGAVFFDGKAGRAFVPKTGSKYVMTILGNMVKTRSHFPGSDLASVLRGTQKILKRRSLVVIVSDFRMNNYQEEMEKLGRKHDVMAVRITDPADYSLPEGGLIPFWDPETNQKSFIPTLSGIIRKKWQGENRQIIQNWEYICKSAGVVPLSISTENDAVKELIKVFSNFRKIKASKS</sequence>
<name>A0A9D9N1K9_9SPIR</name>
<dbReference type="InterPro" id="IPR036465">
    <property type="entry name" value="vWFA_dom_sf"/>
</dbReference>
<dbReference type="PANTHER" id="PTHR33608">
    <property type="entry name" value="BLL2464 PROTEIN"/>
    <property type="match status" value="1"/>
</dbReference>
<dbReference type="Pfam" id="PF01882">
    <property type="entry name" value="DUF58"/>
    <property type="match status" value="1"/>
</dbReference>
<evidence type="ECO:0000259" key="1">
    <source>
        <dbReference type="Pfam" id="PF01882"/>
    </source>
</evidence>
<organism evidence="2 3">
    <name type="scientific">Candidatus Gallitreponema excrementavium</name>
    <dbReference type="NCBI Taxonomy" id="2840840"/>
    <lineage>
        <taxon>Bacteria</taxon>
        <taxon>Pseudomonadati</taxon>
        <taxon>Spirochaetota</taxon>
        <taxon>Spirochaetia</taxon>
        <taxon>Spirochaetales</taxon>
        <taxon>Candidatus Gallitreponema</taxon>
    </lineage>
</organism>
<accession>A0A9D9N1K9</accession>
<dbReference type="Proteomes" id="UP000823638">
    <property type="component" value="Unassembled WGS sequence"/>
</dbReference>
<comment type="caution">
    <text evidence="2">The sequence shown here is derived from an EMBL/GenBank/DDBJ whole genome shotgun (WGS) entry which is preliminary data.</text>
</comment>
<feature type="domain" description="DUF58" evidence="1">
    <location>
        <begin position="43"/>
        <end position="251"/>
    </location>
</feature>
<reference evidence="2" key="1">
    <citation type="submission" date="2020-10" db="EMBL/GenBank/DDBJ databases">
        <authorList>
            <person name="Gilroy R."/>
        </authorList>
    </citation>
    <scope>NUCLEOTIDE SEQUENCE</scope>
    <source>
        <strain evidence="2">10532</strain>
    </source>
</reference>
<reference evidence="2" key="2">
    <citation type="journal article" date="2021" name="PeerJ">
        <title>Extensive microbial diversity within the chicken gut microbiome revealed by metagenomics and culture.</title>
        <authorList>
            <person name="Gilroy R."/>
            <person name="Ravi A."/>
            <person name="Getino M."/>
            <person name="Pursley I."/>
            <person name="Horton D.L."/>
            <person name="Alikhan N.F."/>
            <person name="Baker D."/>
            <person name="Gharbi K."/>
            <person name="Hall N."/>
            <person name="Watson M."/>
            <person name="Adriaenssens E.M."/>
            <person name="Foster-Nyarko E."/>
            <person name="Jarju S."/>
            <person name="Secka A."/>
            <person name="Antonio M."/>
            <person name="Oren A."/>
            <person name="Chaudhuri R.R."/>
            <person name="La Ragione R."/>
            <person name="Hildebrand F."/>
            <person name="Pallen M.J."/>
        </authorList>
    </citation>
    <scope>NUCLEOTIDE SEQUENCE</scope>
    <source>
        <strain evidence="2">10532</strain>
    </source>
</reference>
<dbReference type="SUPFAM" id="SSF53300">
    <property type="entry name" value="vWA-like"/>
    <property type="match status" value="1"/>
</dbReference>